<dbReference type="Pfam" id="PF12708">
    <property type="entry name" value="Pect-lyase_RHGA_epim"/>
    <property type="match status" value="1"/>
</dbReference>
<organism evidence="3 4">
    <name type="scientific">Paenibacillus flagellatus</name>
    <dbReference type="NCBI Taxonomy" id="2211139"/>
    <lineage>
        <taxon>Bacteria</taxon>
        <taxon>Bacillati</taxon>
        <taxon>Bacillota</taxon>
        <taxon>Bacilli</taxon>
        <taxon>Bacillales</taxon>
        <taxon>Paenibacillaceae</taxon>
        <taxon>Paenibacillus</taxon>
    </lineage>
</organism>
<sequence>MNETNEPASAAIGGATPALQTQTKGGTMTNETAQDAGQAAVRAPGRRKLLRTIGMAGAAAFAGSLLGPGAMRTAYAAGAYTLTTIAALRATSAAPDPANVYYVTDKGQEGHFYYDPADTTSADNTGTVLAAAAGYRFKRIVESETYSVRWFGAKGNGTNDDTQPIRDAIAAVSAAGGGTVFFPQGTYIVAPSGSTRIDLKSFVHLNGVGAKSVIKVKNNPGDYAAIFGAPSSVLTEHVRISNLKFDQNPANNTTCNLDTTRTDANWYQFCIMLYNYDHITIDNCIFDPVCGVNAITLNNVACRNATIHNCYFHFVRGTGTPNYDNTSVYLNGRNHTVSHCRFYTEIGTKALGAIETHTGQSVIANNVSENYCTGINLQASADSDPHCDMTITGNTFSNANQGIQLWPLGAHPIKNVTIVGNTISLDNPGHNRQTTAGITSAGASTDIGAFENINITGNTILFKEELTQRTSTFYEGFAYGIGIAKNTTIRDVTIANNVIKYAPCIGIQLGTPDPTATSCIVENAAITGNVIVNSGCYPALNETVRAGIILRKTVRNAKVSGNCIIDTYDPCRSVFSIRLNAGEGTFTNVEVGGNFVQTKQGGLYLDLASTVANADAANPVKLSAANPPNAGSYTAGDVILTNAAAATDGQTPVGYKCTASGTFGSITGVTATGTSGTFKIVVAGSAAELAKLKVGQWISIATTSGAVSRQIVRIGGTDVRLHASLPAAVSGGAVTFTAPVLKPFGAIGANAAIPNVAVASFAAVEAELNKLKQAMRSYGIIAP</sequence>
<keyword evidence="4" id="KW-1185">Reference proteome</keyword>
<comment type="caution">
    <text evidence="3">The sequence shown here is derived from an EMBL/GenBank/DDBJ whole genome shotgun (WGS) entry which is preliminary data.</text>
</comment>
<name>A0A2V5K7V8_9BACL</name>
<feature type="domain" description="Rhamnogalacturonase A/B/Epimerase-like pectate lyase" evidence="2">
    <location>
        <begin position="147"/>
        <end position="403"/>
    </location>
</feature>
<dbReference type="InterPro" id="IPR024535">
    <property type="entry name" value="RHGA/B-epi-like_pectate_lyase"/>
</dbReference>
<reference evidence="3 4" key="1">
    <citation type="submission" date="2018-05" db="EMBL/GenBank/DDBJ databases">
        <title>Paenibacillus flagellatus sp. nov., isolated from selenium mineral soil.</title>
        <authorList>
            <person name="Dai X."/>
        </authorList>
    </citation>
    <scope>NUCLEOTIDE SEQUENCE [LARGE SCALE GENOMIC DNA]</scope>
    <source>
        <strain evidence="3 4">DXL2</strain>
    </source>
</reference>
<accession>A0A2V5K7V8</accession>
<dbReference type="OrthoDB" id="9795222at2"/>
<evidence type="ECO:0000313" key="3">
    <source>
        <dbReference type="EMBL" id="PYI55428.1"/>
    </source>
</evidence>
<dbReference type="SUPFAM" id="SSF51126">
    <property type="entry name" value="Pectin lyase-like"/>
    <property type="match status" value="2"/>
</dbReference>
<dbReference type="Gene3D" id="2.160.20.10">
    <property type="entry name" value="Single-stranded right-handed beta-helix, Pectin lyase-like"/>
    <property type="match status" value="1"/>
</dbReference>
<feature type="region of interest" description="Disordered" evidence="1">
    <location>
        <begin position="1"/>
        <end position="41"/>
    </location>
</feature>
<gene>
    <name evidence="3" type="ORF">DLM86_06750</name>
</gene>
<feature type="compositionally biased region" description="Polar residues" evidence="1">
    <location>
        <begin position="18"/>
        <end position="35"/>
    </location>
</feature>
<dbReference type="InterPro" id="IPR006626">
    <property type="entry name" value="PbH1"/>
</dbReference>
<dbReference type="AlphaFoldDB" id="A0A2V5K7V8"/>
<dbReference type="SMART" id="SM00710">
    <property type="entry name" value="PbH1"/>
    <property type="match status" value="6"/>
</dbReference>
<dbReference type="InterPro" id="IPR006311">
    <property type="entry name" value="TAT_signal"/>
</dbReference>
<protein>
    <recommendedName>
        <fullName evidence="2">Rhamnogalacturonase A/B/Epimerase-like pectate lyase domain-containing protein</fullName>
    </recommendedName>
</protein>
<dbReference type="InterPro" id="IPR011050">
    <property type="entry name" value="Pectin_lyase_fold/virulence"/>
</dbReference>
<dbReference type="RefSeq" id="WP_110839230.1">
    <property type="nucleotide sequence ID" value="NZ_QJVJ01000003.1"/>
</dbReference>
<evidence type="ECO:0000259" key="2">
    <source>
        <dbReference type="Pfam" id="PF12708"/>
    </source>
</evidence>
<dbReference type="EMBL" id="QJVJ01000003">
    <property type="protein sequence ID" value="PYI55428.1"/>
    <property type="molecule type" value="Genomic_DNA"/>
</dbReference>
<dbReference type="InterPro" id="IPR012334">
    <property type="entry name" value="Pectin_lyas_fold"/>
</dbReference>
<evidence type="ECO:0000256" key="1">
    <source>
        <dbReference type="SAM" id="MobiDB-lite"/>
    </source>
</evidence>
<dbReference type="Proteomes" id="UP000247476">
    <property type="component" value="Unassembled WGS sequence"/>
</dbReference>
<evidence type="ECO:0000313" key="4">
    <source>
        <dbReference type="Proteomes" id="UP000247476"/>
    </source>
</evidence>
<dbReference type="PROSITE" id="PS51318">
    <property type="entry name" value="TAT"/>
    <property type="match status" value="1"/>
</dbReference>
<proteinExistence type="predicted"/>